<keyword evidence="3" id="KW-1185">Reference proteome</keyword>
<dbReference type="InterPro" id="IPR029055">
    <property type="entry name" value="Ntn_hydrolases_N"/>
</dbReference>
<dbReference type="Proteomes" id="UP000436801">
    <property type="component" value="Unassembled WGS sequence"/>
</dbReference>
<dbReference type="SUPFAM" id="SSF52402">
    <property type="entry name" value="Adenine nucleotide alpha hydrolases-like"/>
    <property type="match status" value="1"/>
</dbReference>
<evidence type="ECO:0000313" key="3">
    <source>
        <dbReference type="Proteomes" id="UP000323502"/>
    </source>
</evidence>
<dbReference type="SUPFAM" id="SSF56235">
    <property type="entry name" value="N-terminal nucleophile aminohydrolases (Ntn hydrolases)"/>
    <property type="match status" value="1"/>
</dbReference>
<dbReference type="EMBL" id="FNBI01000003">
    <property type="protein sequence ID" value="SDF34710.1"/>
    <property type="molecule type" value="Genomic_DNA"/>
</dbReference>
<evidence type="ECO:0000313" key="2">
    <source>
        <dbReference type="EMBL" id="SDF34710.1"/>
    </source>
</evidence>
<dbReference type="OrthoDB" id="6287162at2"/>
<reference evidence="1 4" key="2">
    <citation type="submission" date="2019-12" db="EMBL/GenBank/DDBJ databases">
        <authorList>
            <person name="Zheng J."/>
        </authorList>
    </citation>
    <scope>NUCLEOTIDE SEQUENCE [LARGE SCALE GENOMIC DNA]</scope>
    <source>
        <strain evidence="1 4">DSM 27347</strain>
    </source>
</reference>
<proteinExistence type="predicted"/>
<name>A0A1G7KCF6_9SPHN</name>
<dbReference type="RefSeq" id="WP_149682058.1">
    <property type="nucleotide sequence ID" value="NZ_FNBI01000003.1"/>
</dbReference>
<organism evidence="2 3">
    <name type="scientific">Sphingomonas carotinifaciens</name>
    <dbReference type="NCBI Taxonomy" id="1166323"/>
    <lineage>
        <taxon>Bacteria</taxon>
        <taxon>Pseudomonadati</taxon>
        <taxon>Pseudomonadota</taxon>
        <taxon>Alphaproteobacteria</taxon>
        <taxon>Sphingomonadales</taxon>
        <taxon>Sphingomonadaceae</taxon>
        <taxon>Sphingomonas</taxon>
    </lineage>
</organism>
<protein>
    <submittedName>
        <fullName evidence="2">Asparagine synthase (Glutamine-hydrolysing)</fullName>
    </submittedName>
</protein>
<dbReference type="AlphaFoldDB" id="A0A1G7KCF6"/>
<accession>A0A1G7KCF6</accession>
<dbReference type="InterPro" id="IPR014729">
    <property type="entry name" value="Rossmann-like_a/b/a_fold"/>
</dbReference>
<reference evidence="2 3" key="1">
    <citation type="submission" date="2016-10" db="EMBL/GenBank/DDBJ databases">
        <authorList>
            <person name="Varghese N."/>
            <person name="Submissions S."/>
        </authorList>
    </citation>
    <scope>NUCLEOTIDE SEQUENCE [LARGE SCALE GENOMIC DNA]</scope>
    <source>
        <strain evidence="2 3">S7-754</strain>
    </source>
</reference>
<dbReference type="EMBL" id="WSUT01000005">
    <property type="protein sequence ID" value="MWC43762.1"/>
    <property type="molecule type" value="Genomic_DNA"/>
</dbReference>
<evidence type="ECO:0000313" key="1">
    <source>
        <dbReference type="EMBL" id="MWC43762.1"/>
    </source>
</evidence>
<gene>
    <name evidence="1" type="ORF">GQR91_08815</name>
    <name evidence="2" type="ORF">SAMN05216557_10356</name>
</gene>
<evidence type="ECO:0000313" key="4">
    <source>
        <dbReference type="Proteomes" id="UP000436801"/>
    </source>
</evidence>
<dbReference type="Gene3D" id="3.40.50.620">
    <property type="entry name" value="HUPs"/>
    <property type="match status" value="1"/>
</dbReference>
<dbReference type="Proteomes" id="UP000323502">
    <property type="component" value="Unassembled WGS sequence"/>
</dbReference>
<sequence>MAGLFLHAQGARGLVADPHAAATAQFTALGFTHPHHFAFPGWHGLHVPYILGGPDTLLVDGPDMVAVAGTLAFDGQLGQDALRALLTAFEPPRLDWSRLAGQFAVLIRKRGRNFLFTDWFGAFQLFHDEDGQVFSTSLLAALDVQQRVRFSPQGLYEYAFNVTPIGDDTVFEGLRTLEPDRIVELLPDGIRYHPVTRTLPGIDPARALPDRIASARTRLHAVVAPHVAAFDRINSPLSGGLDSRLLLAALREAGARPDLYVYGPPGSEDVAVAQAIGRAEGVPVAWINKADTHIAPDAFADHVAREFHVWDGLPNYGNIFDGGGNTAAAHARHANGALAASGGCGEIFRDFFYLPDRAMTADAVAATFFARFLATDATARFDPHAFLDRIAAKIASAIAMPRHARIPRDRIEHIYPAVRCRALFGREISTEARFGAYLMPFLDHGVVADAMTLPLALKRAGRFEAQLIAAIDPGLAAHPSAYGHDFSGPPSTRHRFSEWQSRIRPPWLRRQSYALRRRLAAQGDEHGGLLAPEYMHRVIDPDFPVMRRWFEMDRVADSGLWRRLACLEYLGQWLGSRLAE</sequence>